<feature type="chain" id="PRO_5038441571" evidence="3">
    <location>
        <begin position="23"/>
        <end position="442"/>
    </location>
</feature>
<dbReference type="EMBL" id="FOWD01000001">
    <property type="protein sequence ID" value="SFN75199.1"/>
    <property type="molecule type" value="Genomic_DNA"/>
</dbReference>
<dbReference type="InterPro" id="IPR006059">
    <property type="entry name" value="SBP"/>
</dbReference>
<evidence type="ECO:0000313" key="4">
    <source>
        <dbReference type="EMBL" id="SFN75199.1"/>
    </source>
</evidence>
<dbReference type="OrthoDB" id="41208at2"/>
<feature type="signal peptide" evidence="3">
    <location>
        <begin position="1"/>
        <end position="22"/>
    </location>
</feature>
<dbReference type="RefSeq" id="WP_091683441.1">
    <property type="nucleotide sequence ID" value="NZ_BAABFM010000003.1"/>
</dbReference>
<gene>
    <name evidence="4" type="ORF">SAMN04489757_10163</name>
</gene>
<protein>
    <submittedName>
        <fullName evidence="4">Carbohydrate ABC transporter substrate-binding protein, CUT1 family</fullName>
    </submittedName>
</protein>
<evidence type="ECO:0000313" key="5">
    <source>
        <dbReference type="Proteomes" id="UP000198806"/>
    </source>
</evidence>
<evidence type="ECO:0000256" key="2">
    <source>
        <dbReference type="ARBA" id="ARBA00022448"/>
    </source>
</evidence>
<dbReference type="SUPFAM" id="SSF53850">
    <property type="entry name" value="Periplasmic binding protein-like II"/>
    <property type="match status" value="1"/>
</dbReference>
<reference evidence="4 5" key="1">
    <citation type="submission" date="2016-10" db="EMBL/GenBank/DDBJ databases">
        <authorList>
            <person name="de Groot N.N."/>
        </authorList>
    </citation>
    <scope>NUCLEOTIDE SEQUENCE [LARGE SCALE GENOMIC DNA]</scope>
    <source>
        <strain evidence="4 5">DSM 1283</strain>
    </source>
</reference>
<dbReference type="Pfam" id="PF01547">
    <property type="entry name" value="SBP_bac_1"/>
    <property type="match status" value="1"/>
</dbReference>
<dbReference type="Proteomes" id="UP000198806">
    <property type="component" value="Unassembled WGS sequence"/>
</dbReference>
<organism evidence="4 5">
    <name type="scientific">Anaerocolumna aminovalerica</name>
    <dbReference type="NCBI Taxonomy" id="1527"/>
    <lineage>
        <taxon>Bacteria</taxon>
        <taxon>Bacillati</taxon>
        <taxon>Bacillota</taxon>
        <taxon>Clostridia</taxon>
        <taxon>Lachnospirales</taxon>
        <taxon>Lachnospiraceae</taxon>
        <taxon>Anaerocolumna</taxon>
    </lineage>
</organism>
<name>A0A1I5BKS7_9FIRM</name>
<evidence type="ECO:0000256" key="3">
    <source>
        <dbReference type="SAM" id="SignalP"/>
    </source>
</evidence>
<proteinExistence type="inferred from homology"/>
<keyword evidence="2" id="KW-0813">Transport</keyword>
<sequence>MKKNLKKLLVILISTTMVLSFSACGNKKTDKAKDVGNNAAAEGAADAKKEEIQLTLWSIATESDAFNNAYTKAIADYEAAHPGIKITHETFENESYKTKIKSSVAANELPDLFYTWGGGFSKSFVESGKVLPLDQYYTDEFKAQLSTAALNNATYDGKLYGSTYTTPVSALFYNKAMFDKYSLKAPTTWDEFKTVCQTFLDNGITPIGSSVKDTWVLAMTHDALTLKSAGPEKTANAVTKNGVSYNDLDFLASAEKIKELVDMGAFIEGATGLSNDEASANFYNGTVPMYITGSWMGGSILTDAPNPDDFDVAPIPVINSANAKITDFMGGAADTIMVSNGTKYPDVAGNAVFELTKSISKYAYLDGAGIAAWQVDYDDSAVNPITKKVAEYASNATSFTLWFDTLMDANEAGEYLALLQELYIGNLTPEEFVEAMAAQLED</sequence>
<dbReference type="PROSITE" id="PS51257">
    <property type="entry name" value="PROKAR_LIPOPROTEIN"/>
    <property type="match status" value="1"/>
</dbReference>
<keyword evidence="3" id="KW-0732">Signal</keyword>
<accession>A0A1I5BKS7</accession>
<evidence type="ECO:0000256" key="1">
    <source>
        <dbReference type="ARBA" id="ARBA00008520"/>
    </source>
</evidence>
<dbReference type="Gene3D" id="3.40.190.10">
    <property type="entry name" value="Periplasmic binding protein-like II"/>
    <property type="match status" value="2"/>
</dbReference>
<comment type="similarity">
    <text evidence="1">Belongs to the bacterial solute-binding protein 1 family.</text>
</comment>
<dbReference type="PANTHER" id="PTHR43649:SF29">
    <property type="entry name" value="OSMOPROTECTIVE COMPOUNDS-BINDING PROTEIN GGTB"/>
    <property type="match status" value="1"/>
</dbReference>
<dbReference type="STRING" id="1527.SAMN04489757_10163"/>
<dbReference type="AlphaFoldDB" id="A0A1I5BKS7"/>
<dbReference type="PANTHER" id="PTHR43649">
    <property type="entry name" value="ARABINOSE-BINDING PROTEIN-RELATED"/>
    <property type="match status" value="1"/>
</dbReference>
<keyword evidence="5" id="KW-1185">Reference proteome</keyword>
<dbReference type="InterPro" id="IPR050490">
    <property type="entry name" value="Bact_solute-bd_prot1"/>
</dbReference>